<dbReference type="Gene3D" id="3.30.200.20">
    <property type="entry name" value="Phosphorylase Kinase, domain 1"/>
    <property type="match status" value="1"/>
</dbReference>
<dbReference type="OrthoDB" id="4062651at2759"/>
<dbReference type="InterPro" id="IPR011009">
    <property type="entry name" value="Kinase-like_dom_sf"/>
</dbReference>
<dbReference type="AlphaFoldDB" id="A0A2G5TUV8"/>
<sequence length="290" mass="32691">MPFRPAFHQPNFLKIGEILKAPDGDTFVVVGKLGAGACAQVFEAKNEKRNGEDAGMVAMKIGKIEREDYARIKREIEILEIVKNVPNTIMLKKIFSYKCNDVDFQILVLETMGDSLKDLIKDKTVCTPNAIRVGMILLDVFQHFQKLGVVYKDLHAGNVLFSKDLRTMKLIDFGLSEKSPRNSATDDKAYKYIYDPTMITFLMVNMKTNYKNAKQPRCSISYYVNGLKDVRENLLEAGMLFLKSFIDELLDQIKGHLSYPKLKLALATGLPTYSEDDGFIVSSTIPPSLV</sequence>
<dbReference type="InterPro" id="IPR000719">
    <property type="entry name" value="Prot_kinase_dom"/>
</dbReference>
<dbReference type="GO" id="GO:0005737">
    <property type="term" value="C:cytoplasm"/>
    <property type="evidence" value="ECO:0007669"/>
    <property type="project" value="TreeGrafter"/>
</dbReference>
<dbReference type="PANTHER" id="PTHR44167">
    <property type="entry name" value="OVARIAN-SPECIFIC SERINE/THREONINE-PROTEIN KINASE LOK-RELATED"/>
    <property type="match status" value="1"/>
</dbReference>
<dbReference type="Gene3D" id="1.10.510.10">
    <property type="entry name" value="Transferase(Phosphotransferase) domain 1"/>
    <property type="match status" value="1"/>
</dbReference>
<evidence type="ECO:0000259" key="1">
    <source>
        <dbReference type="PROSITE" id="PS50011"/>
    </source>
</evidence>
<dbReference type="SUPFAM" id="SSF56112">
    <property type="entry name" value="Protein kinase-like (PK-like)"/>
    <property type="match status" value="1"/>
</dbReference>
<dbReference type="GO" id="GO:0005524">
    <property type="term" value="F:ATP binding"/>
    <property type="evidence" value="ECO:0007669"/>
    <property type="project" value="InterPro"/>
</dbReference>
<dbReference type="Proteomes" id="UP000230233">
    <property type="component" value="Chromosome V"/>
</dbReference>
<dbReference type="EMBL" id="PDUG01000005">
    <property type="protein sequence ID" value="PIC31109.1"/>
    <property type="molecule type" value="Genomic_DNA"/>
</dbReference>
<dbReference type="GO" id="GO:0044773">
    <property type="term" value="P:mitotic DNA damage checkpoint signaling"/>
    <property type="evidence" value="ECO:0007669"/>
    <property type="project" value="TreeGrafter"/>
</dbReference>
<organism evidence="2 3">
    <name type="scientific">Caenorhabditis nigoni</name>
    <dbReference type="NCBI Taxonomy" id="1611254"/>
    <lineage>
        <taxon>Eukaryota</taxon>
        <taxon>Metazoa</taxon>
        <taxon>Ecdysozoa</taxon>
        <taxon>Nematoda</taxon>
        <taxon>Chromadorea</taxon>
        <taxon>Rhabditida</taxon>
        <taxon>Rhabditina</taxon>
        <taxon>Rhabditomorpha</taxon>
        <taxon>Rhabditoidea</taxon>
        <taxon>Rhabditidae</taxon>
        <taxon>Peloderinae</taxon>
        <taxon>Caenorhabditis</taxon>
    </lineage>
</organism>
<accession>A0A2G5TUV8</accession>
<dbReference type="SMART" id="SM00220">
    <property type="entry name" value="S_TKc"/>
    <property type="match status" value="1"/>
</dbReference>
<proteinExistence type="predicted"/>
<comment type="caution">
    <text evidence="2">The sequence shown here is derived from an EMBL/GenBank/DDBJ whole genome shotgun (WGS) entry which is preliminary data.</text>
</comment>
<feature type="domain" description="Protein kinase" evidence="1">
    <location>
        <begin position="27"/>
        <end position="290"/>
    </location>
</feature>
<gene>
    <name evidence="2" type="primary">Cnig_chr_V.g22127</name>
    <name evidence="2" type="ORF">B9Z55_022127</name>
</gene>
<dbReference type="GO" id="GO:0005634">
    <property type="term" value="C:nucleus"/>
    <property type="evidence" value="ECO:0007669"/>
    <property type="project" value="TreeGrafter"/>
</dbReference>
<dbReference type="Pfam" id="PF00069">
    <property type="entry name" value="Pkinase"/>
    <property type="match status" value="1"/>
</dbReference>
<dbReference type="PROSITE" id="PS50011">
    <property type="entry name" value="PROTEIN_KINASE_DOM"/>
    <property type="match status" value="1"/>
</dbReference>
<evidence type="ECO:0000313" key="2">
    <source>
        <dbReference type="EMBL" id="PIC31109.1"/>
    </source>
</evidence>
<keyword evidence="3" id="KW-1185">Reference proteome</keyword>
<reference evidence="3" key="1">
    <citation type="submission" date="2017-10" db="EMBL/GenBank/DDBJ databases">
        <title>Rapid genome shrinkage in a self-fertile nematode reveals novel sperm competition proteins.</title>
        <authorList>
            <person name="Yin D."/>
            <person name="Schwarz E.M."/>
            <person name="Thomas C.G."/>
            <person name="Felde R.L."/>
            <person name="Korf I.F."/>
            <person name="Cutter A.D."/>
            <person name="Schartner C.M."/>
            <person name="Ralston E.J."/>
            <person name="Meyer B.J."/>
            <person name="Haag E.S."/>
        </authorList>
    </citation>
    <scope>NUCLEOTIDE SEQUENCE [LARGE SCALE GENOMIC DNA]</scope>
    <source>
        <strain evidence="3">JU1422</strain>
    </source>
</reference>
<protein>
    <recommendedName>
        <fullName evidence="1">Protein kinase domain-containing protein</fullName>
    </recommendedName>
</protein>
<dbReference type="PANTHER" id="PTHR44167:SF24">
    <property type="entry name" value="SERINE_THREONINE-PROTEIN KINASE CHK2"/>
    <property type="match status" value="1"/>
</dbReference>
<evidence type="ECO:0000313" key="3">
    <source>
        <dbReference type="Proteomes" id="UP000230233"/>
    </source>
</evidence>
<dbReference type="GO" id="GO:0004674">
    <property type="term" value="F:protein serine/threonine kinase activity"/>
    <property type="evidence" value="ECO:0007669"/>
    <property type="project" value="TreeGrafter"/>
</dbReference>
<dbReference type="STRING" id="1611254.A0A2G5TUV8"/>
<name>A0A2G5TUV8_9PELO</name>